<keyword evidence="1" id="KW-1133">Transmembrane helix</keyword>
<gene>
    <name evidence="2" type="ORF">JYU06_05010</name>
</gene>
<keyword evidence="3" id="KW-1185">Reference proteome</keyword>
<name>A0ABS3AUU0_9BACT</name>
<sequence length="100" mass="11312">MSHPDFVEKDGMYLCNVMGTLLLIANTAFHSFDEPKAMRKSGLLIGELLSTAKKRGYKQEKEFRVVFASEDLKAHRVVAAGLLEYIQMEDIVDMMNNEAN</sequence>
<dbReference type="EMBL" id="JAFITO010000067">
    <property type="protein sequence ID" value="MBN4068859.1"/>
    <property type="molecule type" value="Genomic_DNA"/>
</dbReference>
<evidence type="ECO:0000313" key="3">
    <source>
        <dbReference type="Proteomes" id="UP000717534"/>
    </source>
</evidence>
<protein>
    <submittedName>
        <fullName evidence="2">Uncharacterized protein</fullName>
    </submittedName>
</protein>
<organism evidence="2 3">
    <name type="scientific">Desulfotalea psychrophila</name>
    <dbReference type="NCBI Taxonomy" id="84980"/>
    <lineage>
        <taxon>Bacteria</taxon>
        <taxon>Pseudomonadati</taxon>
        <taxon>Thermodesulfobacteriota</taxon>
        <taxon>Desulfobulbia</taxon>
        <taxon>Desulfobulbales</taxon>
        <taxon>Desulfocapsaceae</taxon>
        <taxon>Desulfotalea</taxon>
    </lineage>
</organism>
<feature type="transmembrane region" description="Helical" evidence="1">
    <location>
        <begin position="12"/>
        <end position="32"/>
    </location>
</feature>
<evidence type="ECO:0000313" key="2">
    <source>
        <dbReference type="EMBL" id="MBN4068859.1"/>
    </source>
</evidence>
<reference evidence="2 3" key="1">
    <citation type="submission" date="2021-02" db="EMBL/GenBank/DDBJ databases">
        <title>Activity-based single-cell genomes from oceanic crustal fluid captures similar information to metagenomic and metatranscriptomic surveys with orders of magnitude less sampling.</title>
        <authorList>
            <person name="D'Angelo T.S."/>
            <person name="Orcutt B.N."/>
        </authorList>
    </citation>
    <scope>NUCLEOTIDE SEQUENCE [LARGE SCALE GENOMIC DNA]</scope>
    <source>
        <strain evidence="2">AH-315-G02</strain>
    </source>
</reference>
<evidence type="ECO:0000256" key="1">
    <source>
        <dbReference type="SAM" id="Phobius"/>
    </source>
</evidence>
<keyword evidence="1" id="KW-0812">Transmembrane</keyword>
<dbReference type="Proteomes" id="UP000717534">
    <property type="component" value="Unassembled WGS sequence"/>
</dbReference>
<keyword evidence="1" id="KW-0472">Membrane</keyword>
<proteinExistence type="predicted"/>
<comment type="caution">
    <text evidence="2">The sequence shown here is derived from an EMBL/GenBank/DDBJ whole genome shotgun (WGS) entry which is preliminary data.</text>
</comment>
<accession>A0ABS3AUU0</accession>